<name>A0A7H0YA73_9BACL</name>
<gene>
    <name evidence="4" type="ORF">IAQ67_02345</name>
</gene>
<keyword evidence="3" id="KW-0732">Signal</keyword>
<dbReference type="NCBIfam" id="NF041742">
    <property type="entry name" value="WGxxGxxG_fam"/>
    <property type="match status" value="1"/>
</dbReference>
<protein>
    <submittedName>
        <fullName evidence="4">WGxxGxxG-CTERM domain-containing protein</fullName>
    </submittedName>
</protein>
<dbReference type="AlphaFoldDB" id="A0A7H0YA73"/>
<evidence type="ECO:0000313" key="5">
    <source>
        <dbReference type="Proteomes" id="UP000516384"/>
    </source>
</evidence>
<feature type="region of interest" description="Disordered" evidence="1">
    <location>
        <begin position="29"/>
        <end position="50"/>
    </location>
</feature>
<evidence type="ECO:0000256" key="2">
    <source>
        <dbReference type="SAM" id="Phobius"/>
    </source>
</evidence>
<accession>A0A7H0YA73</accession>
<evidence type="ECO:0000313" key="4">
    <source>
        <dbReference type="EMBL" id="QNR67981.1"/>
    </source>
</evidence>
<dbReference type="RefSeq" id="WP_134902601.1">
    <property type="nucleotide sequence ID" value="NZ_CP061172.1"/>
</dbReference>
<evidence type="ECO:0000256" key="1">
    <source>
        <dbReference type="SAM" id="MobiDB-lite"/>
    </source>
</evidence>
<organism evidence="4 5">
    <name type="scientific">Paenibacillus peoriae</name>
    <dbReference type="NCBI Taxonomy" id="59893"/>
    <lineage>
        <taxon>Bacteria</taxon>
        <taxon>Bacillati</taxon>
        <taxon>Bacillota</taxon>
        <taxon>Bacilli</taxon>
        <taxon>Bacillales</taxon>
        <taxon>Paenibacillaceae</taxon>
        <taxon>Paenibacillus</taxon>
    </lineage>
</organism>
<dbReference type="EMBL" id="CP061172">
    <property type="protein sequence ID" value="QNR67981.1"/>
    <property type="molecule type" value="Genomic_DNA"/>
</dbReference>
<proteinExistence type="predicted"/>
<keyword evidence="2" id="KW-0472">Membrane</keyword>
<keyword evidence="2" id="KW-1133">Transmembrane helix</keyword>
<feature type="chain" id="PRO_5028851093" evidence="3">
    <location>
        <begin position="26"/>
        <end position="82"/>
    </location>
</feature>
<feature type="signal peptide" evidence="3">
    <location>
        <begin position="1"/>
        <end position="25"/>
    </location>
</feature>
<dbReference type="NCBIfam" id="NF038039">
    <property type="entry name" value="WGxxGxxG-CTERM"/>
    <property type="match status" value="1"/>
</dbReference>
<sequence>MLKKMKIMVVVALMISCFGAAVAFAENGDTNMGTNDNGRTQMLTTNNNDNDNDNDNWGWLGLLGLIGLAGLKRREPENHKKR</sequence>
<evidence type="ECO:0000256" key="3">
    <source>
        <dbReference type="SAM" id="SignalP"/>
    </source>
</evidence>
<reference evidence="4 5" key="1">
    <citation type="submission" date="2020-09" db="EMBL/GenBank/DDBJ databases">
        <title>Characterization of Paenibacillus peoriae strain ZF390 with broad-spectrum antimicrobial activity as a potential biocontrol agent.</title>
        <authorList>
            <person name="Li L."/>
            <person name="Zhao Y."/>
            <person name="Li B."/>
            <person name="Xie X."/>
        </authorList>
    </citation>
    <scope>NUCLEOTIDE SEQUENCE [LARGE SCALE GENOMIC DNA]</scope>
    <source>
        <strain evidence="4 5">ZF390</strain>
    </source>
</reference>
<feature type="transmembrane region" description="Helical" evidence="2">
    <location>
        <begin position="56"/>
        <end position="72"/>
    </location>
</feature>
<dbReference type="Proteomes" id="UP000516384">
    <property type="component" value="Chromosome"/>
</dbReference>
<keyword evidence="2" id="KW-0812">Transmembrane</keyword>
<dbReference type="PROSITE" id="PS51257">
    <property type="entry name" value="PROKAR_LIPOPROTEIN"/>
    <property type="match status" value="1"/>
</dbReference>